<feature type="domain" description="Rhodanese" evidence="1">
    <location>
        <begin position="24"/>
        <end position="128"/>
    </location>
</feature>
<dbReference type="EMBL" id="FMSP01000006">
    <property type="protein sequence ID" value="SCV70815.1"/>
    <property type="molecule type" value="Genomic_DNA"/>
</dbReference>
<protein>
    <submittedName>
        <fullName evidence="2">BQ2448_3577 protein</fullName>
    </submittedName>
</protein>
<dbReference type="SUPFAM" id="SSF52821">
    <property type="entry name" value="Rhodanese/Cell cycle control phosphatase"/>
    <property type="match status" value="1"/>
</dbReference>
<evidence type="ECO:0000259" key="1">
    <source>
        <dbReference type="PROSITE" id="PS50206"/>
    </source>
</evidence>
<keyword evidence="3" id="KW-1185">Reference proteome</keyword>
<dbReference type="GO" id="GO:0004725">
    <property type="term" value="F:protein tyrosine phosphatase activity"/>
    <property type="evidence" value="ECO:0007669"/>
    <property type="project" value="TreeGrafter"/>
</dbReference>
<dbReference type="PANTHER" id="PTHR10828">
    <property type="entry name" value="M-PHASE INDUCER PHOSPHATASE DUAL SPECIFICITY PHOSPHATASE CDC25"/>
    <property type="match status" value="1"/>
</dbReference>
<dbReference type="InterPro" id="IPR001763">
    <property type="entry name" value="Rhodanese-like_dom"/>
</dbReference>
<reference evidence="3" key="1">
    <citation type="submission" date="2016-09" db="EMBL/GenBank/DDBJ databases">
        <authorList>
            <person name="Jeantristanb JTB J.-T."/>
            <person name="Ricardo R."/>
        </authorList>
    </citation>
    <scope>NUCLEOTIDE SEQUENCE [LARGE SCALE GENOMIC DNA]</scope>
</reference>
<dbReference type="Proteomes" id="UP000198372">
    <property type="component" value="Unassembled WGS sequence"/>
</dbReference>
<evidence type="ECO:0000313" key="2">
    <source>
        <dbReference type="EMBL" id="SCV70815.1"/>
    </source>
</evidence>
<dbReference type="OrthoDB" id="102559at2759"/>
<dbReference type="GO" id="GO:0005634">
    <property type="term" value="C:nucleus"/>
    <property type="evidence" value="ECO:0007669"/>
    <property type="project" value="TreeGrafter"/>
</dbReference>
<name>A0A238FC84_9BASI</name>
<dbReference type="AlphaFoldDB" id="A0A238FC84"/>
<dbReference type="PANTHER" id="PTHR10828:SF38">
    <property type="entry name" value="ARSENICAL-RESISTANCE PROTEIN 2-RELATED"/>
    <property type="match status" value="1"/>
</dbReference>
<dbReference type="Pfam" id="PF00581">
    <property type="entry name" value="Rhodanese"/>
    <property type="match status" value="1"/>
</dbReference>
<accession>A0A238FC84</accession>
<proteinExistence type="predicted"/>
<dbReference type="SMART" id="SM00450">
    <property type="entry name" value="RHOD"/>
    <property type="match status" value="1"/>
</dbReference>
<sequence>MVRAASPSYISSAEVEQMILSSSNPNSFLIIDVRSSDFPGGNLPRALNLSSRLFSSPTSVQSIISTHILPRIPRGLNTVITHCMRSQYRGPMAAQALCEHEAWPKQVEVKILDGGYRAWEKKYRGREELFEGLQAERGAVVGVRREGVAKDELDQVEELHSVELRKAKGE</sequence>
<gene>
    <name evidence="2" type="ORF">BQ2448_3577</name>
</gene>
<dbReference type="InterPro" id="IPR036873">
    <property type="entry name" value="Rhodanese-like_dom_sf"/>
</dbReference>
<dbReference type="GO" id="GO:0005737">
    <property type="term" value="C:cytoplasm"/>
    <property type="evidence" value="ECO:0007669"/>
    <property type="project" value="TreeGrafter"/>
</dbReference>
<evidence type="ECO:0000313" key="3">
    <source>
        <dbReference type="Proteomes" id="UP000198372"/>
    </source>
</evidence>
<organism evidence="2 3">
    <name type="scientific">Microbotryum intermedium</name>
    <dbReference type="NCBI Taxonomy" id="269621"/>
    <lineage>
        <taxon>Eukaryota</taxon>
        <taxon>Fungi</taxon>
        <taxon>Dikarya</taxon>
        <taxon>Basidiomycota</taxon>
        <taxon>Pucciniomycotina</taxon>
        <taxon>Microbotryomycetes</taxon>
        <taxon>Microbotryales</taxon>
        <taxon>Microbotryaceae</taxon>
        <taxon>Microbotryum</taxon>
    </lineage>
</organism>
<dbReference type="STRING" id="269621.A0A238FC84"/>
<dbReference type="PROSITE" id="PS50206">
    <property type="entry name" value="RHODANESE_3"/>
    <property type="match status" value="1"/>
</dbReference>
<dbReference type="Gene3D" id="3.40.250.10">
    <property type="entry name" value="Rhodanese-like domain"/>
    <property type="match status" value="1"/>
</dbReference>